<dbReference type="SUPFAM" id="SSF74853">
    <property type="entry name" value="Lamin A/C globular tail domain"/>
    <property type="match status" value="1"/>
</dbReference>
<dbReference type="RefSeq" id="WP_078810774.1">
    <property type="nucleotide sequence ID" value="NZ_FUWM01000022.1"/>
</dbReference>
<dbReference type="OrthoDB" id="9761531at2"/>
<dbReference type="PANTHER" id="PTHR30619">
    <property type="entry name" value="DNA INTERNALIZATION/COMPETENCE PROTEIN COMEC/REC2"/>
    <property type="match status" value="1"/>
</dbReference>
<dbReference type="InterPro" id="IPR001279">
    <property type="entry name" value="Metallo-B-lactamas"/>
</dbReference>
<dbReference type="InterPro" id="IPR035681">
    <property type="entry name" value="ComA-like_MBL"/>
</dbReference>
<dbReference type="PROSITE" id="PS51841">
    <property type="entry name" value="LTD"/>
    <property type="match status" value="1"/>
</dbReference>
<keyword evidence="3" id="KW-1185">Reference proteome</keyword>
<dbReference type="PROSITE" id="PS51257">
    <property type="entry name" value="PROKAR_LIPOPROTEIN"/>
    <property type="match status" value="1"/>
</dbReference>
<name>A0A1T4PXS4_9FIRM</name>
<reference evidence="3" key="1">
    <citation type="submission" date="2017-02" db="EMBL/GenBank/DDBJ databases">
        <authorList>
            <person name="Varghese N."/>
            <person name="Submissions S."/>
        </authorList>
    </citation>
    <scope>NUCLEOTIDE SEQUENCE [LARGE SCALE GENOMIC DNA]</scope>
    <source>
        <strain evidence="3">ATCC BAA-73</strain>
    </source>
</reference>
<feature type="domain" description="LTD" evidence="1">
    <location>
        <begin position="285"/>
        <end position="393"/>
    </location>
</feature>
<dbReference type="AlphaFoldDB" id="A0A1T4PXS4"/>
<dbReference type="Proteomes" id="UP000190625">
    <property type="component" value="Unassembled WGS sequence"/>
</dbReference>
<proteinExistence type="predicted"/>
<dbReference type="PANTHER" id="PTHR30619:SF7">
    <property type="entry name" value="BETA-LACTAMASE DOMAIN PROTEIN"/>
    <property type="match status" value="1"/>
</dbReference>
<dbReference type="Pfam" id="PF00753">
    <property type="entry name" value="Lactamase_B"/>
    <property type="match status" value="1"/>
</dbReference>
<dbReference type="STRING" id="142842.SAMN02745118_02341"/>
<dbReference type="InterPro" id="IPR001322">
    <property type="entry name" value="Lamin_tail_dom"/>
</dbReference>
<dbReference type="InterPro" id="IPR052159">
    <property type="entry name" value="Competence_DNA_uptake"/>
</dbReference>
<dbReference type="SMART" id="SM00849">
    <property type="entry name" value="Lactamase_B"/>
    <property type="match status" value="1"/>
</dbReference>
<accession>A0A1T4PXS4</accession>
<organism evidence="2 3">
    <name type="scientific">Selenihalanaerobacter shriftii</name>
    <dbReference type="NCBI Taxonomy" id="142842"/>
    <lineage>
        <taxon>Bacteria</taxon>
        <taxon>Bacillati</taxon>
        <taxon>Bacillota</taxon>
        <taxon>Clostridia</taxon>
        <taxon>Halanaerobiales</taxon>
        <taxon>Halobacteroidaceae</taxon>
        <taxon>Selenihalanaerobacter</taxon>
    </lineage>
</organism>
<gene>
    <name evidence="2" type="ORF">SAMN02745118_02341</name>
</gene>
<protein>
    <submittedName>
        <fullName evidence="2">Metal-dependent hydrolase, beta-lactamase superfamily II</fullName>
    </submittedName>
</protein>
<dbReference type="InterPro" id="IPR036866">
    <property type="entry name" value="RibonucZ/Hydroxyglut_hydro"/>
</dbReference>
<sequence>MKRFRRSSLVVLSLVILIFLIAAGCNENVTASSTNVVVHFIDVGQADATLLQFPNDQIMLIDGGNNDDGKRVVNYIKRLGINKIDYLIGTHPHEDHIGGLDNIIYNFKIGKVYMPRVTHNTKSFEDLLLAIKDKQRKILVAKAGVKLINKENLKVKIIGPIKNDYGDLNNWSAVIQVKHGDNSFLFTGDAEAQAERDLIKKRDNLKVDLLKVGHHGSNTSTTQEFLEQVNPEYAIISVGLNNNYGHPSPFILKKLKDRKISIYRTDKQGIIIAISDGKQIKFNKSAISLKRNKKKTKVQITKVDLYKEKVVIKNKSKKIIDLSGWMLVSLRGNQQFVFPNNTVIKPGGILKVVSGRKANWTLNTIVWTKRYIWNNDGDAAALYDKNQNLIDEY</sequence>
<evidence type="ECO:0000259" key="1">
    <source>
        <dbReference type="PROSITE" id="PS51841"/>
    </source>
</evidence>
<dbReference type="EMBL" id="FUWM01000022">
    <property type="protein sequence ID" value="SJZ96117.1"/>
    <property type="molecule type" value="Genomic_DNA"/>
</dbReference>
<keyword evidence="2" id="KW-0378">Hydrolase</keyword>
<dbReference type="SUPFAM" id="SSF56281">
    <property type="entry name" value="Metallo-hydrolase/oxidoreductase"/>
    <property type="match status" value="1"/>
</dbReference>
<evidence type="ECO:0000313" key="2">
    <source>
        <dbReference type="EMBL" id="SJZ96117.1"/>
    </source>
</evidence>
<dbReference type="Pfam" id="PF00932">
    <property type="entry name" value="LTD"/>
    <property type="match status" value="1"/>
</dbReference>
<evidence type="ECO:0000313" key="3">
    <source>
        <dbReference type="Proteomes" id="UP000190625"/>
    </source>
</evidence>
<dbReference type="CDD" id="cd07731">
    <property type="entry name" value="ComA-like_MBL-fold"/>
    <property type="match status" value="1"/>
</dbReference>
<dbReference type="Gene3D" id="3.60.15.10">
    <property type="entry name" value="Ribonuclease Z/Hydroxyacylglutathione hydrolase-like"/>
    <property type="match status" value="1"/>
</dbReference>
<dbReference type="InterPro" id="IPR036415">
    <property type="entry name" value="Lamin_tail_dom_sf"/>
</dbReference>
<dbReference type="Gene3D" id="2.60.40.1260">
    <property type="entry name" value="Lamin Tail domain"/>
    <property type="match status" value="1"/>
</dbReference>
<dbReference type="GO" id="GO:0016787">
    <property type="term" value="F:hydrolase activity"/>
    <property type="evidence" value="ECO:0007669"/>
    <property type="project" value="UniProtKB-KW"/>
</dbReference>